<proteinExistence type="inferred from homology"/>
<dbReference type="InterPro" id="IPR028082">
    <property type="entry name" value="Peripla_BP_I"/>
</dbReference>
<dbReference type="Pfam" id="PF13458">
    <property type="entry name" value="Peripla_BP_6"/>
    <property type="match status" value="1"/>
</dbReference>
<organism evidence="6">
    <name type="scientific">Candidatus Kentrum sp. FW</name>
    <dbReference type="NCBI Taxonomy" id="2126338"/>
    <lineage>
        <taxon>Bacteria</taxon>
        <taxon>Pseudomonadati</taxon>
        <taxon>Pseudomonadota</taxon>
        <taxon>Gammaproteobacteria</taxon>
        <taxon>Candidatus Kentrum</taxon>
    </lineage>
</organism>
<evidence type="ECO:0000256" key="3">
    <source>
        <dbReference type="SAM" id="SignalP"/>
    </source>
</evidence>
<evidence type="ECO:0000256" key="2">
    <source>
        <dbReference type="ARBA" id="ARBA00022729"/>
    </source>
</evidence>
<reference evidence="6" key="1">
    <citation type="submission" date="2019-02" db="EMBL/GenBank/DDBJ databases">
        <authorList>
            <person name="Gruber-Vodicka R. H."/>
            <person name="Seah K. B. B."/>
        </authorList>
    </citation>
    <scope>NUCLEOTIDE SEQUENCE</scope>
    <source>
        <strain evidence="6">BECK_BZ106</strain>
        <strain evidence="5">BECK_BZ15</strain>
    </source>
</reference>
<feature type="signal peptide" evidence="3">
    <location>
        <begin position="1"/>
        <end position="22"/>
    </location>
</feature>
<accession>A0A450SU56</accession>
<protein>
    <submittedName>
        <fullName evidence="6">Amino acid/amide ABC transporter substrate-binding protein, HAAT family</fullName>
    </submittedName>
</protein>
<dbReference type="InterPro" id="IPR051010">
    <property type="entry name" value="BCAA_transport"/>
</dbReference>
<sequence length="391" mass="42338">MKFLKILVATVLTLGLAASVSAQDPIKIGVLLPYSGVFALFGKEQDMALEVALDTFGREVAGRRIELVRGDTESKPNSGLAQAKKLILKDKVDLLMGTISSAVAGAIRDYAHNSKTPFIITNAGNDQLTGSKCSPWILRTSFSNSQTSRPMGPWMAEKGYRKVFLMAFDYAAGRQTMGGFRASFTKSGGTIVGEAYPPLGETKDFGPYLAKVKAANPDAVFAFFPGGPGIKFVREYAAFGLKGKIPLFGSILASSLYVDKQGEDADGIVNIFHYVPAIDSPANHRFQRDFQARAGRVGSEFSVPMYDTVHLIVEALKATGGNIEDRKAFIRAMHGVSFEGPRGPLRIDPATNNIIQNIYIWETKRMPDGKMGADIKAVIEAVQDEPNGCKL</sequence>
<dbReference type="PANTHER" id="PTHR30483">
    <property type="entry name" value="LEUCINE-SPECIFIC-BINDING PROTEIN"/>
    <property type="match status" value="1"/>
</dbReference>
<evidence type="ECO:0000313" key="6">
    <source>
        <dbReference type="EMBL" id="VFJ57478.1"/>
    </source>
</evidence>
<evidence type="ECO:0000313" key="5">
    <source>
        <dbReference type="EMBL" id="VFJ52231.1"/>
    </source>
</evidence>
<evidence type="ECO:0000259" key="4">
    <source>
        <dbReference type="Pfam" id="PF13458"/>
    </source>
</evidence>
<feature type="domain" description="Leucine-binding protein" evidence="4">
    <location>
        <begin position="25"/>
        <end position="364"/>
    </location>
</feature>
<dbReference type="SUPFAM" id="SSF53822">
    <property type="entry name" value="Periplasmic binding protein-like I"/>
    <property type="match status" value="1"/>
</dbReference>
<name>A0A450SU56_9GAMM</name>
<dbReference type="InterPro" id="IPR028081">
    <property type="entry name" value="Leu-bd"/>
</dbReference>
<keyword evidence="2 3" id="KW-0732">Signal</keyword>
<dbReference type="EMBL" id="CAADEW010000035">
    <property type="protein sequence ID" value="VFJ52231.1"/>
    <property type="molecule type" value="Genomic_DNA"/>
</dbReference>
<gene>
    <name evidence="5" type="ORF">BECKFW1821A_GA0114235_103511</name>
    <name evidence="6" type="ORF">BECKFW1821B_GA0114236_103414</name>
</gene>
<dbReference type="Gene3D" id="3.40.50.2300">
    <property type="match status" value="2"/>
</dbReference>
<feature type="chain" id="PRO_5033825025" evidence="3">
    <location>
        <begin position="23"/>
        <end position="391"/>
    </location>
</feature>
<dbReference type="PANTHER" id="PTHR30483:SF6">
    <property type="entry name" value="PERIPLASMIC BINDING PROTEIN OF ABC TRANSPORTER FOR NATURAL AMINO ACIDS"/>
    <property type="match status" value="1"/>
</dbReference>
<comment type="similarity">
    <text evidence="1">Belongs to the leucine-binding protein family.</text>
</comment>
<evidence type="ECO:0000256" key="1">
    <source>
        <dbReference type="ARBA" id="ARBA00010062"/>
    </source>
</evidence>
<dbReference type="AlphaFoldDB" id="A0A450SU56"/>
<dbReference type="EMBL" id="CAADFD010000034">
    <property type="protein sequence ID" value="VFJ57478.1"/>
    <property type="molecule type" value="Genomic_DNA"/>
</dbReference>
<dbReference type="CDD" id="cd20014">
    <property type="entry name" value="PBP1_RPA0668_benzoate-like"/>
    <property type="match status" value="1"/>
</dbReference>